<sequence>MDLQLESLWPRIGVPGELLLAAYAPQRHKQCFLTSERRLAIITTSAKKTWKPRTSSKRHNYKTTALPNGKYLQKPWLPTQVSPKWRVCLTGESVNH</sequence>
<keyword evidence="2" id="KW-1185">Reference proteome</keyword>
<evidence type="ECO:0000313" key="2">
    <source>
        <dbReference type="Proteomes" id="UP001374579"/>
    </source>
</evidence>
<accession>A0AAN9B0B9</accession>
<evidence type="ECO:0000313" key="1">
    <source>
        <dbReference type="EMBL" id="KAK7096720.1"/>
    </source>
</evidence>
<name>A0AAN9B0B9_9CAEN</name>
<proteinExistence type="predicted"/>
<dbReference type="Proteomes" id="UP001374579">
    <property type="component" value="Unassembled WGS sequence"/>
</dbReference>
<reference evidence="1 2" key="1">
    <citation type="submission" date="2024-02" db="EMBL/GenBank/DDBJ databases">
        <title>Chromosome-scale genome assembly of the rough periwinkle Littorina saxatilis.</title>
        <authorList>
            <person name="De Jode A."/>
            <person name="Faria R."/>
            <person name="Formenti G."/>
            <person name="Sims Y."/>
            <person name="Smith T.P."/>
            <person name="Tracey A."/>
            <person name="Wood J.M.D."/>
            <person name="Zagrodzka Z.B."/>
            <person name="Johannesson K."/>
            <person name="Butlin R.K."/>
            <person name="Leder E.H."/>
        </authorList>
    </citation>
    <scope>NUCLEOTIDE SEQUENCE [LARGE SCALE GENOMIC DNA]</scope>
    <source>
        <strain evidence="1">Snail1</strain>
        <tissue evidence="1">Muscle</tissue>
    </source>
</reference>
<protein>
    <submittedName>
        <fullName evidence="1">Uncharacterized protein</fullName>
    </submittedName>
</protein>
<dbReference type="AlphaFoldDB" id="A0AAN9B0B9"/>
<gene>
    <name evidence="1" type="ORF">V1264_003792</name>
</gene>
<organism evidence="1 2">
    <name type="scientific">Littorina saxatilis</name>
    <dbReference type="NCBI Taxonomy" id="31220"/>
    <lineage>
        <taxon>Eukaryota</taxon>
        <taxon>Metazoa</taxon>
        <taxon>Spiralia</taxon>
        <taxon>Lophotrochozoa</taxon>
        <taxon>Mollusca</taxon>
        <taxon>Gastropoda</taxon>
        <taxon>Caenogastropoda</taxon>
        <taxon>Littorinimorpha</taxon>
        <taxon>Littorinoidea</taxon>
        <taxon>Littorinidae</taxon>
        <taxon>Littorina</taxon>
    </lineage>
</organism>
<dbReference type="EMBL" id="JBAMIC010000013">
    <property type="protein sequence ID" value="KAK7096720.1"/>
    <property type="molecule type" value="Genomic_DNA"/>
</dbReference>
<comment type="caution">
    <text evidence="1">The sequence shown here is derived from an EMBL/GenBank/DDBJ whole genome shotgun (WGS) entry which is preliminary data.</text>
</comment>